<gene>
    <name evidence="1" type="ORF">LCGC14_1000470</name>
</gene>
<organism evidence="1">
    <name type="scientific">marine sediment metagenome</name>
    <dbReference type="NCBI Taxonomy" id="412755"/>
    <lineage>
        <taxon>unclassified sequences</taxon>
        <taxon>metagenomes</taxon>
        <taxon>ecological metagenomes</taxon>
    </lineage>
</organism>
<sequence length="170" mass="19716">MDNYLQIRMKPIKFLFPEKSQIVSYEPISKIIKSSGGEKLTLAIMLYCLIAHHRMKYLGIRKANISYSLIMDDPIGTASRSDLISMQISLAKHLKIQLIPFTHVPDVEALHQYYNFVTLKRTISQKNKIQIEVQNEEPPQVLEGGFVRIRPKMAKHFQTIDQYLGEDNRK</sequence>
<dbReference type="AlphaFoldDB" id="A0A0F9R9A6"/>
<evidence type="ECO:0000313" key="1">
    <source>
        <dbReference type="EMBL" id="KKN14008.1"/>
    </source>
</evidence>
<name>A0A0F9R9A6_9ZZZZ</name>
<comment type="caution">
    <text evidence="1">The sequence shown here is derived from an EMBL/GenBank/DDBJ whole genome shotgun (WGS) entry which is preliminary data.</text>
</comment>
<reference evidence="1" key="1">
    <citation type="journal article" date="2015" name="Nature">
        <title>Complex archaea that bridge the gap between prokaryotes and eukaryotes.</title>
        <authorList>
            <person name="Spang A."/>
            <person name="Saw J.H."/>
            <person name="Jorgensen S.L."/>
            <person name="Zaremba-Niedzwiedzka K."/>
            <person name="Martijn J."/>
            <person name="Lind A.E."/>
            <person name="van Eijk R."/>
            <person name="Schleper C."/>
            <person name="Guy L."/>
            <person name="Ettema T.J."/>
        </authorList>
    </citation>
    <scope>NUCLEOTIDE SEQUENCE</scope>
</reference>
<dbReference type="EMBL" id="LAZR01003861">
    <property type="protein sequence ID" value="KKN14008.1"/>
    <property type="molecule type" value="Genomic_DNA"/>
</dbReference>
<accession>A0A0F9R9A6</accession>
<protein>
    <submittedName>
        <fullName evidence="1">Uncharacterized protein</fullName>
    </submittedName>
</protein>
<proteinExistence type="predicted"/>